<sequence length="337" mass="39601">MTGQSRQRSNKNRSSLGAGRSSKNRNAIKKDIRSNSNKVKELKQEISDLKMKYQENNNMLLQSKVDKLEQENKKLSKQNKSLRAQIGDYESSNSDDYSSDDDESGDSDESDDSNRPVKRQKRKNSSDDEEKKAKVLLKTLLKTFPPELQLRDEETYRSETNDKICQKLIPRLQKEMKPYNPTYEQVDTWLQSIHKSKRNAYLKSNQFNLNDFGFGFLYQNYQKPEKPERPIRLVKRQTKSKGSKSNNFSDGEIDEGAKSLMKALLKTYPYEYTLSIEETFRSRVNIDICDRLIPKLQRDVRPAHDLSYGQVETWLQNFHRNKRNAYLRSNFMMIDNY</sequence>
<accession>A0A2Z6S6K5</accession>
<name>A0A2Z6S6K5_9GLOM</name>
<dbReference type="Proteomes" id="UP000615446">
    <property type="component" value="Unassembled WGS sequence"/>
</dbReference>
<dbReference type="OrthoDB" id="2363513at2759"/>
<keyword evidence="4" id="KW-1185">Reference proteome</keyword>
<evidence type="ECO:0000313" key="2">
    <source>
        <dbReference type="EMBL" id="GBC06435.1"/>
    </source>
</evidence>
<comment type="caution">
    <text evidence="2">The sequence shown here is derived from an EMBL/GenBank/DDBJ whole genome shotgun (WGS) entry which is preliminary data.</text>
</comment>
<evidence type="ECO:0000256" key="1">
    <source>
        <dbReference type="SAM" id="MobiDB-lite"/>
    </source>
</evidence>
<feature type="region of interest" description="Disordered" evidence="1">
    <location>
        <begin position="1"/>
        <end position="43"/>
    </location>
</feature>
<feature type="region of interest" description="Disordered" evidence="1">
    <location>
        <begin position="227"/>
        <end position="251"/>
    </location>
</feature>
<gene>
    <name evidence="3" type="ORF">RCL2_000352200</name>
    <name evidence="2" type="ORF">RclHR1_06830003</name>
</gene>
<evidence type="ECO:0000313" key="3">
    <source>
        <dbReference type="EMBL" id="GES76117.1"/>
    </source>
</evidence>
<reference evidence="3" key="2">
    <citation type="submission" date="2019-10" db="EMBL/GenBank/DDBJ databases">
        <title>Conservation and host-specific expression of non-tandemly repeated heterogenous ribosome RNA gene in arbuscular mycorrhizal fungi.</title>
        <authorList>
            <person name="Maeda T."/>
            <person name="Kobayashi Y."/>
            <person name="Nakagawa T."/>
            <person name="Ezawa T."/>
            <person name="Yamaguchi K."/>
            <person name="Bino T."/>
            <person name="Nishimoto Y."/>
            <person name="Shigenobu S."/>
            <person name="Kawaguchi M."/>
        </authorList>
    </citation>
    <scope>NUCLEOTIDE SEQUENCE</scope>
    <source>
        <strain evidence="3">HR1</strain>
    </source>
</reference>
<feature type="region of interest" description="Disordered" evidence="1">
    <location>
        <begin position="71"/>
        <end position="131"/>
    </location>
</feature>
<dbReference type="EMBL" id="BLAL01000018">
    <property type="protein sequence ID" value="GES76117.1"/>
    <property type="molecule type" value="Genomic_DNA"/>
</dbReference>
<feature type="compositionally biased region" description="Low complexity" evidence="1">
    <location>
        <begin position="1"/>
        <end position="15"/>
    </location>
</feature>
<feature type="compositionally biased region" description="Low complexity" evidence="1">
    <location>
        <begin position="87"/>
        <end position="96"/>
    </location>
</feature>
<feature type="compositionally biased region" description="Basic residues" evidence="1">
    <location>
        <begin position="232"/>
        <end position="242"/>
    </location>
</feature>
<protein>
    <submittedName>
        <fullName evidence="2">Uncharacterized protein</fullName>
    </submittedName>
</protein>
<feature type="compositionally biased region" description="Acidic residues" evidence="1">
    <location>
        <begin position="97"/>
        <end position="111"/>
    </location>
</feature>
<dbReference type="AlphaFoldDB" id="A0A2Z6S6K5"/>
<organism evidence="2 4">
    <name type="scientific">Rhizophagus clarus</name>
    <dbReference type="NCBI Taxonomy" id="94130"/>
    <lineage>
        <taxon>Eukaryota</taxon>
        <taxon>Fungi</taxon>
        <taxon>Fungi incertae sedis</taxon>
        <taxon>Mucoromycota</taxon>
        <taxon>Glomeromycotina</taxon>
        <taxon>Glomeromycetes</taxon>
        <taxon>Glomerales</taxon>
        <taxon>Glomeraceae</taxon>
        <taxon>Rhizophagus</taxon>
    </lineage>
</organism>
<dbReference type="Proteomes" id="UP000247702">
    <property type="component" value="Unassembled WGS sequence"/>
</dbReference>
<evidence type="ECO:0000313" key="4">
    <source>
        <dbReference type="Proteomes" id="UP000247702"/>
    </source>
</evidence>
<dbReference type="EMBL" id="BEXD01004074">
    <property type="protein sequence ID" value="GBC06435.1"/>
    <property type="molecule type" value="Genomic_DNA"/>
</dbReference>
<feature type="compositionally biased region" description="Basic and acidic residues" evidence="1">
    <location>
        <begin position="28"/>
        <end position="43"/>
    </location>
</feature>
<reference evidence="2 4" key="1">
    <citation type="submission" date="2017-11" db="EMBL/GenBank/DDBJ databases">
        <title>The genome of Rhizophagus clarus HR1 reveals common genetic basis of auxotrophy among arbuscular mycorrhizal fungi.</title>
        <authorList>
            <person name="Kobayashi Y."/>
        </authorList>
    </citation>
    <scope>NUCLEOTIDE SEQUENCE [LARGE SCALE GENOMIC DNA]</scope>
    <source>
        <strain evidence="2 4">HR1</strain>
    </source>
</reference>
<proteinExistence type="predicted"/>